<feature type="chain" id="PRO_5045482081" description="Tetratricopeptide repeat protein" evidence="1">
    <location>
        <begin position="24"/>
        <end position="335"/>
    </location>
</feature>
<comment type="caution">
    <text evidence="2">The sequence shown here is derived from an EMBL/GenBank/DDBJ whole genome shotgun (WGS) entry which is preliminary data.</text>
</comment>
<dbReference type="Proteomes" id="UP001195903">
    <property type="component" value="Unassembled WGS sequence"/>
</dbReference>
<proteinExistence type="predicted"/>
<dbReference type="EMBL" id="JAHEPS010000002">
    <property type="protein sequence ID" value="MBT1444372.1"/>
    <property type="molecule type" value="Genomic_DNA"/>
</dbReference>
<organism evidence="2 3">
    <name type="scientific">Shewanella jiangmenensis</name>
    <dbReference type="NCBI Taxonomy" id="2837387"/>
    <lineage>
        <taxon>Bacteria</taxon>
        <taxon>Pseudomonadati</taxon>
        <taxon>Pseudomonadota</taxon>
        <taxon>Gammaproteobacteria</taxon>
        <taxon>Alteromonadales</taxon>
        <taxon>Shewanellaceae</taxon>
        <taxon>Shewanella</taxon>
    </lineage>
</organism>
<sequence length="335" mass="36623">MKTGRYSVLALLTALWLAPPASALMTDLPAPELAAIESRYQAGEYQAVFELIDADASPELMSLKLRSLLKLERDDDAETLLGEWLAKHQSTVPNAKAQQLRVGGDIYAVLAQRASLFSAPGLAGKSLEHYQQAHKLAPKDLTIARSLFGYYLYAPGIVGGDEAKAREVAIAIGQFAPLEGQQALLDIHLKNKDFKAFDAQFAEARKAFPTDRMLSLQQARRFEDSHAEAAAVLEAALSLGKGPGESPEFEAHLAYQLIKHAAKGKLDGARALELTEGLFGNVPKMYRGWAELRKAELLMQLGDKDSARQWLAKAEAVAPDDKDFVKQSQALKQQL</sequence>
<name>A0ABS5V1M2_9GAMM</name>
<dbReference type="Gene3D" id="1.25.40.10">
    <property type="entry name" value="Tetratricopeptide repeat domain"/>
    <property type="match status" value="1"/>
</dbReference>
<dbReference type="InterPro" id="IPR011990">
    <property type="entry name" value="TPR-like_helical_dom_sf"/>
</dbReference>
<keyword evidence="3" id="KW-1185">Reference proteome</keyword>
<feature type="signal peptide" evidence="1">
    <location>
        <begin position="1"/>
        <end position="23"/>
    </location>
</feature>
<reference evidence="2 3" key="1">
    <citation type="submission" date="2021-05" db="EMBL/GenBank/DDBJ databases">
        <title>Shewanella sp. JM162201.</title>
        <authorList>
            <person name="Xu S."/>
            <person name="Li A."/>
        </authorList>
    </citation>
    <scope>NUCLEOTIDE SEQUENCE [LARGE SCALE GENOMIC DNA]</scope>
    <source>
        <strain evidence="2 3">JM162201</strain>
    </source>
</reference>
<evidence type="ECO:0000313" key="2">
    <source>
        <dbReference type="EMBL" id="MBT1444372.1"/>
    </source>
</evidence>
<evidence type="ECO:0000313" key="3">
    <source>
        <dbReference type="Proteomes" id="UP001195903"/>
    </source>
</evidence>
<gene>
    <name evidence="2" type="ORF">KJI95_07510</name>
</gene>
<accession>A0ABS5V1M2</accession>
<keyword evidence="1" id="KW-0732">Signal</keyword>
<dbReference type="SUPFAM" id="SSF48452">
    <property type="entry name" value="TPR-like"/>
    <property type="match status" value="1"/>
</dbReference>
<evidence type="ECO:0000256" key="1">
    <source>
        <dbReference type="SAM" id="SignalP"/>
    </source>
</evidence>
<dbReference type="SMART" id="SM00028">
    <property type="entry name" value="TPR"/>
    <property type="match status" value="2"/>
</dbReference>
<protein>
    <recommendedName>
        <fullName evidence="4">Tetratricopeptide repeat protein</fullName>
    </recommendedName>
</protein>
<dbReference type="RefSeq" id="WP_214506563.1">
    <property type="nucleotide sequence ID" value="NZ_JAHEPS010000002.1"/>
</dbReference>
<dbReference type="InterPro" id="IPR019734">
    <property type="entry name" value="TPR_rpt"/>
</dbReference>
<evidence type="ECO:0008006" key="4">
    <source>
        <dbReference type="Google" id="ProtNLM"/>
    </source>
</evidence>